<reference evidence="1" key="1">
    <citation type="submission" date="2006-12" db="EMBL/GenBank/DDBJ databases">
        <title>Complete sequence of Pyrobaculum islandicum DSM 4184.</title>
        <authorList>
            <person name="Copeland A."/>
            <person name="Lucas S."/>
            <person name="Lapidus A."/>
            <person name="Barry K."/>
            <person name="Detter J.C."/>
            <person name="Glavina del Rio T."/>
            <person name="Dalin E."/>
            <person name="Tice H."/>
            <person name="Pitluck S."/>
            <person name="Meincke L."/>
            <person name="Brettin T."/>
            <person name="Bruce D."/>
            <person name="Han C."/>
            <person name="Tapia R."/>
            <person name="Gilna P."/>
            <person name="Schmutz J."/>
            <person name="Larimer F."/>
            <person name="Land M."/>
            <person name="Hauser L."/>
            <person name="Kyrpides N."/>
            <person name="Mikhailova N."/>
            <person name="Cozen A.E."/>
            <person name="Fitz-Gibbon S.T."/>
            <person name="House C.H."/>
            <person name="Saltikov C."/>
            <person name="Lowe T."/>
            <person name="Richardson P."/>
        </authorList>
    </citation>
    <scope>NUCLEOTIDE SEQUENCE [LARGE SCALE GENOMIC DNA]</scope>
    <source>
        <strain evidence="1">DSM 4184</strain>
    </source>
</reference>
<proteinExistence type="predicted"/>
<dbReference type="EMBL" id="CP000504">
    <property type="protein sequence ID" value="ABL88787.1"/>
    <property type="molecule type" value="Genomic_DNA"/>
</dbReference>
<dbReference type="eggNOG" id="arCOG01389">
    <property type="taxonomic scope" value="Archaea"/>
</dbReference>
<evidence type="ECO:0000313" key="1">
    <source>
        <dbReference type="EMBL" id="ABL88787.1"/>
    </source>
</evidence>
<protein>
    <submittedName>
        <fullName evidence="1">Uncharacterized protein</fullName>
    </submittedName>
</protein>
<keyword evidence="2" id="KW-1185">Reference proteome</keyword>
<dbReference type="AlphaFoldDB" id="A1RV05"/>
<evidence type="ECO:0000313" key="2">
    <source>
        <dbReference type="Proteomes" id="UP000002595"/>
    </source>
</evidence>
<sequence>MDLGLKYSDKAGTLTTALEDIETDLYVFILGGFDWIVWKQTRFMYGGAMSIPAEKRKEATEASRVVQLMIWLLPQWQTMSKFYPIWRLWNRRGCLGILYQIGDSG</sequence>
<dbReference type="HOGENOM" id="CLU_2230482_0_0_2"/>
<dbReference type="Proteomes" id="UP000002595">
    <property type="component" value="Chromosome"/>
</dbReference>
<accession>A1RV05</accession>
<organism evidence="1 2">
    <name type="scientific">Pyrobaculum islandicum (strain DSM 4184 / JCM 9189 / GEO3)</name>
    <dbReference type="NCBI Taxonomy" id="384616"/>
    <lineage>
        <taxon>Archaea</taxon>
        <taxon>Thermoproteota</taxon>
        <taxon>Thermoprotei</taxon>
        <taxon>Thermoproteales</taxon>
        <taxon>Thermoproteaceae</taxon>
        <taxon>Pyrobaculum</taxon>
    </lineage>
</organism>
<dbReference type="KEGG" id="pis:Pisl_1635"/>
<dbReference type="STRING" id="384616.Pisl_1635"/>
<gene>
    <name evidence="1" type="ordered locus">Pisl_1635</name>
</gene>
<name>A1RV05_PYRIL</name>